<dbReference type="AlphaFoldDB" id="A0A6H5I244"/>
<name>A0A6H5I244_9HYME</name>
<evidence type="ECO:0000313" key="2">
    <source>
        <dbReference type="Proteomes" id="UP000479190"/>
    </source>
</evidence>
<reference evidence="1 2" key="1">
    <citation type="submission" date="2020-02" db="EMBL/GenBank/DDBJ databases">
        <authorList>
            <person name="Ferguson B K."/>
        </authorList>
    </citation>
    <scope>NUCLEOTIDE SEQUENCE [LARGE SCALE GENOMIC DNA]</scope>
</reference>
<organism evidence="1 2">
    <name type="scientific">Trichogramma brassicae</name>
    <dbReference type="NCBI Taxonomy" id="86971"/>
    <lineage>
        <taxon>Eukaryota</taxon>
        <taxon>Metazoa</taxon>
        <taxon>Ecdysozoa</taxon>
        <taxon>Arthropoda</taxon>
        <taxon>Hexapoda</taxon>
        <taxon>Insecta</taxon>
        <taxon>Pterygota</taxon>
        <taxon>Neoptera</taxon>
        <taxon>Endopterygota</taxon>
        <taxon>Hymenoptera</taxon>
        <taxon>Apocrita</taxon>
        <taxon>Proctotrupomorpha</taxon>
        <taxon>Chalcidoidea</taxon>
        <taxon>Trichogrammatidae</taxon>
        <taxon>Trichogramma</taxon>
    </lineage>
</organism>
<accession>A0A6H5I244</accession>
<protein>
    <submittedName>
        <fullName evidence="1">Uncharacterized protein</fullName>
    </submittedName>
</protein>
<dbReference type="Proteomes" id="UP000479190">
    <property type="component" value="Unassembled WGS sequence"/>
</dbReference>
<proteinExistence type="predicted"/>
<gene>
    <name evidence="1" type="ORF">TBRA_LOCUS4065</name>
</gene>
<keyword evidence="2" id="KW-1185">Reference proteome</keyword>
<sequence>MTLKKVSSIEEKRRRVPKGAWQLDRQKKPSFRIERRSGIFQLEREMASFCPERDMASFCSALRSGIFQHCHIDFSSHATHK</sequence>
<dbReference type="EMBL" id="CADCXV010000667">
    <property type="protein sequence ID" value="CAB0032118.1"/>
    <property type="molecule type" value="Genomic_DNA"/>
</dbReference>
<evidence type="ECO:0000313" key="1">
    <source>
        <dbReference type="EMBL" id="CAB0032118.1"/>
    </source>
</evidence>